<evidence type="ECO:0000256" key="13">
    <source>
        <dbReference type="ARBA" id="ARBA00023268"/>
    </source>
</evidence>
<evidence type="ECO:0000259" key="16">
    <source>
        <dbReference type="Pfam" id="PF02542"/>
    </source>
</evidence>
<feature type="binding site" evidence="14">
    <location>
        <begin position="286"/>
        <end position="288"/>
    </location>
    <ligand>
        <name>4-CDP-2-C-methyl-D-erythritol 2-phosphate</name>
        <dbReference type="ChEBI" id="CHEBI:57919"/>
    </ligand>
</feature>
<feature type="region of interest" description="2-C-methyl-D-erythritol 2,4-cyclodiphosphate synthase" evidence="14">
    <location>
        <begin position="232"/>
        <end position="387"/>
    </location>
</feature>
<feature type="site" description="Transition state stabilizer" evidence="14">
    <location>
        <position position="15"/>
    </location>
</feature>
<name>A0ABX0KBC8_9PROT</name>
<keyword evidence="12 14" id="KW-0456">Lyase</keyword>
<dbReference type="Gene3D" id="3.30.1330.50">
    <property type="entry name" value="2-C-methyl-D-erythritol 2,4-cyclodiphosphate synthase"/>
    <property type="match status" value="1"/>
</dbReference>
<evidence type="ECO:0000256" key="12">
    <source>
        <dbReference type="ARBA" id="ARBA00023239"/>
    </source>
</evidence>
<dbReference type="InterPro" id="IPR026596">
    <property type="entry name" value="IspD/F"/>
</dbReference>
<dbReference type="Pfam" id="PF02542">
    <property type="entry name" value="YgbB"/>
    <property type="match status" value="1"/>
</dbReference>
<dbReference type="NCBIfam" id="NF006899">
    <property type="entry name" value="PRK09382.1"/>
    <property type="match status" value="1"/>
</dbReference>
<comment type="cofactor">
    <cofactor evidence="3 14">
        <name>a divalent metal cation</name>
        <dbReference type="ChEBI" id="CHEBI:60240"/>
    </cofactor>
</comment>
<feature type="region of interest" description="2-C-methyl-D-erythritol 4-phosphate cytidylyltransferase" evidence="14">
    <location>
        <begin position="1"/>
        <end position="231"/>
    </location>
</feature>
<comment type="similarity">
    <text evidence="6">Belongs to the IspF family.</text>
</comment>
<evidence type="ECO:0000256" key="3">
    <source>
        <dbReference type="ARBA" id="ARBA00001968"/>
    </source>
</evidence>
<keyword evidence="15" id="KW-0732">Signal</keyword>
<dbReference type="Proteomes" id="UP000615326">
    <property type="component" value="Unassembled WGS sequence"/>
</dbReference>
<sequence>MRVAVILLAAGLGSRYAASTGASTAKQFVTLAGRPVIRHAAEALAPHVALLQPVGDPDLLNEALDGLPVLPVVAGGAERQDSVRAGLEALDALPEDQKPDLVLVHDGARPYVPAQLIRGVIAALSEHPGAIPAVPVADTLKRAENGVITGTVSRDNLFRAQTPQGFRFALLRDLHRSAVAQSGASATDDALLLESAGFSVALVPGSEDNIKLTYEEDLVRLERLIGPALLPRTGFGYDVHAFAENRPLIICGINVPHTRGLAGHSDADVGIHALCDAIYGALAEGDIGRHFPPSENEWKDADSARFLVHAGELIRSKGGMLINADVTLICERPKIGPHATAMRERMASLLQVDVDRISVKATTSERLGFTGREEGIACTATATVLVP</sequence>
<comment type="caution">
    <text evidence="14">Lacks conserved residue(s) required for the propagation of feature annotation.</text>
</comment>
<organism evidence="17 18">
    <name type="scientific">Acetobacter fallax</name>
    <dbReference type="NCBI Taxonomy" id="1737473"/>
    <lineage>
        <taxon>Bacteria</taxon>
        <taxon>Pseudomonadati</taxon>
        <taxon>Pseudomonadota</taxon>
        <taxon>Alphaproteobacteria</taxon>
        <taxon>Acetobacterales</taxon>
        <taxon>Acetobacteraceae</taxon>
        <taxon>Acetobacter</taxon>
    </lineage>
</organism>
<dbReference type="PROSITE" id="PS01295">
    <property type="entry name" value="ISPD"/>
    <property type="match status" value="1"/>
</dbReference>
<feature type="binding site" evidence="14">
    <location>
        <begin position="362"/>
        <end position="365"/>
    </location>
    <ligand>
        <name>4-CDP-2-C-methyl-D-erythritol 2-phosphate</name>
        <dbReference type="ChEBI" id="CHEBI:57919"/>
    </ligand>
</feature>
<feature type="domain" description="2-C-methyl-D-erythritol 2,4-cyclodiphosphate synthase" evidence="16">
    <location>
        <begin position="232"/>
        <end position="384"/>
    </location>
</feature>
<dbReference type="PROSITE" id="PS01350">
    <property type="entry name" value="ISPF"/>
    <property type="match status" value="1"/>
</dbReference>
<feature type="binding site" evidence="14">
    <location>
        <position position="372"/>
    </location>
    <ligand>
        <name>4-CDP-2-C-methyl-D-erythritol 2-phosphate</name>
        <dbReference type="ChEBI" id="CHEBI:57919"/>
    </ligand>
</feature>
<evidence type="ECO:0000313" key="18">
    <source>
        <dbReference type="Proteomes" id="UP000615326"/>
    </source>
</evidence>
<dbReference type="CDD" id="cd02516">
    <property type="entry name" value="CDP-ME_synthetase"/>
    <property type="match status" value="1"/>
</dbReference>
<keyword evidence="13 14" id="KW-0511">Multifunctional enzyme</keyword>
<keyword evidence="10 14" id="KW-0479">Metal-binding</keyword>
<comment type="similarity">
    <text evidence="7">Belongs to the IspD/TarI cytidylyltransferase family. IspD subfamily.</text>
</comment>
<dbReference type="NCBIfam" id="TIGR00453">
    <property type="entry name" value="ispD"/>
    <property type="match status" value="1"/>
</dbReference>
<keyword evidence="8 14" id="KW-0808">Transferase</keyword>
<evidence type="ECO:0000256" key="7">
    <source>
        <dbReference type="ARBA" id="ARBA00009789"/>
    </source>
</evidence>
<feature type="binding site" evidence="14">
    <location>
        <position position="369"/>
    </location>
    <ligand>
        <name>4-CDP-2-C-methyl-D-erythritol 2-phosphate</name>
        <dbReference type="ChEBI" id="CHEBI:57919"/>
    </ligand>
</feature>
<feature type="binding site" evidence="14">
    <location>
        <position position="238"/>
    </location>
    <ligand>
        <name>a divalent metal cation</name>
        <dbReference type="ChEBI" id="CHEBI:60240"/>
    </ligand>
</feature>
<comment type="similarity">
    <text evidence="14">In the C-terminal section; belongs to the IspF family.</text>
</comment>
<keyword evidence="9 14" id="KW-0548">Nucleotidyltransferase</keyword>
<feature type="site" description="Positions MEP for the nucleophilic attack" evidence="14">
    <location>
        <position position="154"/>
    </location>
</feature>
<accession>A0ABX0KBC8</accession>
<evidence type="ECO:0000256" key="9">
    <source>
        <dbReference type="ARBA" id="ARBA00022695"/>
    </source>
</evidence>
<evidence type="ECO:0000256" key="10">
    <source>
        <dbReference type="ARBA" id="ARBA00022723"/>
    </source>
</evidence>
<dbReference type="Gene3D" id="3.90.550.10">
    <property type="entry name" value="Spore Coat Polysaccharide Biosynthesis Protein SpsA, Chain A"/>
    <property type="match status" value="1"/>
</dbReference>
<dbReference type="GO" id="GO:0008685">
    <property type="term" value="F:2-C-methyl-D-erythritol 2,4-cyclodiphosphate synthase activity"/>
    <property type="evidence" value="ECO:0007669"/>
    <property type="project" value="UniProtKB-EC"/>
</dbReference>
<evidence type="ECO:0000256" key="1">
    <source>
        <dbReference type="ARBA" id="ARBA00000200"/>
    </source>
</evidence>
<feature type="binding site" evidence="14">
    <location>
        <begin position="238"/>
        <end position="240"/>
    </location>
    <ligand>
        <name>4-CDP-2-C-methyl-D-erythritol 2-phosphate</name>
        <dbReference type="ChEBI" id="CHEBI:57919"/>
    </ligand>
</feature>
<dbReference type="InterPro" id="IPR003526">
    <property type="entry name" value="MECDP_synthase"/>
</dbReference>
<dbReference type="HAMAP" id="MF_00108">
    <property type="entry name" value="IspD"/>
    <property type="match status" value="1"/>
</dbReference>
<evidence type="ECO:0000313" key="17">
    <source>
        <dbReference type="EMBL" id="NHO32478.1"/>
    </source>
</evidence>
<keyword evidence="11 14" id="KW-0414">Isoprene biosynthesis</keyword>
<feature type="binding site" evidence="14">
    <location>
        <begin position="264"/>
        <end position="265"/>
    </location>
    <ligand>
        <name>4-CDP-2-C-methyl-D-erythritol 2-phosphate</name>
        <dbReference type="ChEBI" id="CHEBI:57919"/>
    </ligand>
</feature>
<feature type="site" description="Transition state stabilizer" evidence="14">
    <location>
        <position position="264"/>
    </location>
</feature>
<dbReference type="EMBL" id="WOSW01000011">
    <property type="protein sequence ID" value="NHO32478.1"/>
    <property type="molecule type" value="Genomic_DNA"/>
</dbReference>
<gene>
    <name evidence="14" type="primary">ispDF</name>
    <name evidence="17" type="ORF">GOB84_07860</name>
</gene>
<comment type="caution">
    <text evidence="17">The sequence shown here is derived from an EMBL/GenBank/DDBJ whole genome shotgun (WGS) entry which is preliminary data.</text>
</comment>
<dbReference type="PANTHER" id="PTHR43181">
    <property type="entry name" value="2-C-METHYL-D-ERYTHRITOL 2,4-CYCLODIPHOSPHATE SYNTHASE, CHLOROPLASTIC"/>
    <property type="match status" value="1"/>
</dbReference>
<comment type="pathway">
    <text evidence="4 14">Isoprenoid biosynthesis; isopentenyl diphosphate biosynthesis via DXP pathway; isopentenyl diphosphate from 1-deoxy-D-xylulose 5-phosphate: step 4/6.</text>
</comment>
<dbReference type="HAMAP" id="MF_00107">
    <property type="entry name" value="IspF"/>
    <property type="match status" value="1"/>
</dbReference>
<dbReference type="InterPro" id="IPR018294">
    <property type="entry name" value="ISPD_synthase_CS"/>
</dbReference>
<dbReference type="RefSeq" id="WP_173577007.1">
    <property type="nucleotide sequence ID" value="NZ_WOSW01000011.1"/>
</dbReference>
<evidence type="ECO:0000256" key="4">
    <source>
        <dbReference type="ARBA" id="ARBA00004709"/>
    </source>
</evidence>
<evidence type="ECO:0000256" key="11">
    <source>
        <dbReference type="ARBA" id="ARBA00023229"/>
    </source>
</evidence>
<comment type="pathway">
    <text evidence="5 14">Isoprenoid biosynthesis; isopentenyl diphosphate biosynthesis via DXP pathway; isopentenyl diphosphate from 1-deoxy-D-xylulose 5-phosphate: step 2/6.</text>
</comment>
<dbReference type="HAMAP" id="MF_01520">
    <property type="entry name" value="IspDF"/>
    <property type="match status" value="1"/>
</dbReference>
<feature type="site" description="Transition state stabilizer" evidence="14">
    <location>
        <position position="26"/>
    </location>
</feature>
<dbReference type="CDD" id="cd00554">
    <property type="entry name" value="MECDP_synthase"/>
    <property type="match status" value="1"/>
</dbReference>
<feature type="site" description="Positions MEP for the nucleophilic attack" evidence="14">
    <location>
        <position position="211"/>
    </location>
</feature>
<evidence type="ECO:0000256" key="14">
    <source>
        <dbReference type="HAMAP-Rule" id="MF_01520"/>
    </source>
</evidence>
<dbReference type="InterPro" id="IPR029044">
    <property type="entry name" value="Nucleotide-diphossugar_trans"/>
</dbReference>
<feature type="binding site" evidence="14">
    <location>
        <position position="240"/>
    </location>
    <ligand>
        <name>a divalent metal cation</name>
        <dbReference type="ChEBI" id="CHEBI:60240"/>
    </ligand>
</feature>
<evidence type="ECO:0000256" key="15">
    <source>
        <dbReference type="SAM" id="SignalP"/>
    </source>
</evidence>
<dbReference type="InterPro" id="IPR034683">
    <property type="entry name" value="IspD/TarI"/>
</dbReference>
<comment type="similarity">
    <text evidence="14">In the N-terminal section; belongs to the IspD/TarI cytidylyltransferase family. IspD subfamily.</text>
</comment>
<evidence type="ECO:0000256" key="6">
    <source>
        <dbReference type="ARBA" id="ARBA00008480"/>
    </source>
</evidence>
<reference evidence="17 18" key="1">
    <citation type="journal article" date="2020" name="Int. J. Syst. Evol. Microbiol.">
        <title>Novel acetic acid bacteria from cider fermentations: Acetobacter conturbans sp. nov. and Acetobacter fallax sp. nov.</title>
        <authorList>
            <person name="Sombolestani A.S."/>
            <person name="Cleenwerck I."/>
            <person name="Cnockaert M."/>
            <person name="Borremans W."/>
            <person name="Wieme A.D."/>
            <person name="De Vuyst L."/>
            <person name="Vandamme P."/>
        </authorList>
    </citation>
    <scope>NUCLEOTIDE SEQUENCE [LARGE SCALE GENOMIC DNA]</scope>
    <source>
        <strain evidence="17 18">LMG 1637</strain>
    </source>
</reference>
<dbReference type="InterPro" id="IPR020555">
    <property type="entry name" value="MECDP_synthase_CS"/>
</dbReference>
<evidence type="ECO:0000256" key="2">
    <source>
        <dbReference type="ARBA" id="ARBA00001282"/>
    </source>
</evidence>
<evidence type="ECO:0000256" key="8">
    <source>
        <dbReference type="ARBA" id="ARBA00022679"/>
    </source>
</evidence>
<comment type="catalytic activity">
    <reaction evidence="1 14">
        <text>4-CDP-2-C-methyl-D-erythritol 2-phosphate = 2-C-methyl-D-erythritol 2,4-cyclic diphosphate + CMP</text>
        <dbReference type="Rhea" id="RHEA:23864"/>
        <dbReference type="ChEBI" id="CHEBI:57919"/>
        <dbReference type="ChEBI" id="CHEBI:58483"/>
        <dbReference type="ChEBI" id="CHEBI:60377"/>
        <dbReference type="EC" id="4.6.1.12"/>
    </reaction>
</comment>
<comment type="catalytic activity">
    <reaction evidence="2 14">
        <text>2-C-methyl-D-erythritol 4-phosphate + CTP + H(+) = 4-CDP-2-C-methyl-D-erythritol + diphosphate</text>
        <dbReference type="Rhea" id="RHEA:13429"/>
        <dbReference type="ChEBI" id="CHEBI:15378"/>
        <dbReference type="ChEBI" id="CHEBI:33019"/>
        <dbReference type="ChEBI" id="CHEBI:37563"/>
        <dbReference type="ChEBI" id="CHEBI:57823"/>
        <dbReference type="ChEBI" id="CHEBI:58262"/>
        <dbReference type="EC" id="2.7.7.60"/>
    </reaction>
</comment>
<evidence type="ECO:0000256" key="5">
    <source>
        <dbReference type="ARBA" id="ARBA00004787"/>
    </source>
</evidence>
<protein>
    <recommendedName>
        <fullName evidence="14">Bifunctional enzyme IspD/IspF</fullName>
    </recommendedName>
    <domain>
        <recommendedName>
            <fullName evidence="14">2-C-methyl-D-erythritol 4-phosphate cytidylyltransferase</fullName>
            <ecNumber evidence="14">2.7.7.60</ecNumber>
        </recommendedName>
        <alternativeName>
            <fullName evidence="14">4-diphosphocytidyl-2C-methyl-D-erythritol synthase</fullName>
        </alternativeName>
        <alternativeName>
            <fullName evidence="14">MEP cytidylyltransferase</fullName>
            <shortName evidence="14">MCT</shortName>
        </alternativeName>
    </domain>
    <domain>
        <recommendedName>
            <fullName evidence="14">2-C-methyl-D-erythritol 2,4-cyclodiphosphate synthase</fullName>
            <shortName evidence="14">MECDP-synthase</shortName>
            <shortName evidence="14">MECPP-synthase</shortName>
            <shortName evidence="14">MECPS</shortName>
            <ecNumber evidence="14">4.6.1.12</ecNumber>
        </recommendedName>
    </domain>
</protein>
<dbReference type="PANTHER" id="PTHR43181:SF1">
    <property type="entry name" value="2-C-METHYL-D-ERYTHRITOL 2,4-CYCLODIPHOSPHATE SYNTHASE, CHLOROPLASTIC"/>
    <property type="match status" value="1"/>
</dbReference>
<dbReference type="GO" id="GO:0050518">
    <property type="term" value="F:2-C-methyl-D-erythritol 4-phosphate cytidylyltransferase activity"/>
    <property type="evidence" value="ECO:0007669"/>
    <property type="project" value="UniProtKB-EC"/>
</dbReference>
<keyword evidence="18" id="KW-1185">Reference proteome</keyword>
<feature type="site" description="Transition state stabilizer" evidence="14">
    <location>
        <position position="363"/>
    </location>
</feature>
<dbReference type="InterPro" id="IPR036571">
    <property type="entry name" value="MECDP_synthase_sf"/>
</dbReference>
<dbReference type="InterPro" id="IPR001228">
    <property type="entry name" value="IspD"/>
</dbReference>
<proteinExistence type="inferred from homology"/>
<comment type="function">
    <text evidence="14">Bifunctional enzyme that catalyzes the formation of 4-diphosphocytidyl-2-C-methyl-D-erythritol from CTP and 2-C-methyl-D-erythritol 4-phosphate (MEP) (IspD), and catalyzes the conversion of 4-diphosphocytidyl-2-C-methyl-D-erythritol 2-phosphate (CDP-ME2P) to 2-C-methyl-D-erythritol 2,4-cyclodiphosphate (ME-CPP) with a corresponding release of cytidine 5-monophosphate (CMP) (IspF).</text>
</comment>
<feature type="binding site" evidence="14">
    <location>
        <position position="272"/>
    </location>
    <ligand>
        <name>a divalent metal cation</name>
        <dbReference type="ChEBI" id="CHEBI:60240"/>
    </ligand>
</feature>
<dbReference type="EC" id="4.6.1.12" evidence="14"/>
<dbReference type="NCBIfam" id="TIGR00151">
    <property type="entry name" value="ispF"/>
    <property type="match status" value="1"/>
</dbReference>
<dbReference type="SUPFAM" id="SSF69765">
    <property type="entry name" value="IpsF-like"/>
    <property type="match status" value="1"/>
</dbReference>
<dbReference type="EC" id="2.7.7.60" evidence="14"/>
<feature type="signal peptide" evidence="15">
    <location>
        <begin position="1"/>
        <end position="17"/>
    </location>
</feature>
<dbReference type="SUPFAM" id="SSF53448">
    <property type="entry name" value="Nucleotide-diphospho-sugar transferases"/>
    <property type="match status" value="1"/>
</dbReference>
<feature type="chain" id="PRO_5045657056" description="Bifunctional enzyme IspD/IspF" evidence="15">
    <location>
        <begin position="18"/>
        <end position="387"/>
    </location>
</feature>
<dbReference type="Pfam" id="PF01128">
    <property type="entry name" value="IspD"/>
    <property type="match status" value="1"/>
</dbReference>